<evidence type="ECO:0000313" key="4">
    <source>
        <dbReference type="EMBL" id="KAK0643643.1"/>
    </source>
</evidence>
<dbReference type="EMBL" id="JAULSV010000005">
    <property type="protein sequence ID" value="KAK0643643.1"/>
    <property type="molecule type" value="Genomic_DNA"/>
</dbReference>
<evidence type="ECO:0000259" key="3">
    <source>
        <dbReference type="PROSITE" id="PS51770"/>
    </source>
</evidence>
<keyword evidence="5" id="KW-1185">Reference proteome</keyword>
<proteinExistence type="inferred from homology"/>
<dbReference type="InterPro" id="IPR003736">
    <property type="entry name" value="PAAI_dom"/>
</dbReference>
<reference evidence="4" key="1">
    <citation type="submission" date="2023-06" db="EMBL/GenBank/DDBJ databases">
        <title>Genome-scale phylogeny and comparative genomics of the fungal order Sordariales.</title>
        <authorList>
            <consortium name="Lawrence Berkeley National Laboratory"/>
            <person name="Hensen N."/>
            <person name="Bonometti L."/>
            <person name="Westerberg I."/>
            <person name="Brannstrom I.O."/>
            <person name="Guillou S."/>
            <person name="Cros-Aarteil S."/>
            <person name="Calhoun S."/>
            <person name="Haridas S."/>
            <person name="Kuo A."/>
            <person name="Mondo S."/>
            <person name="Pangilinan J."/>
            <person name="Riley R."/>
            <person name="Labutti K."/>
            <person name="Andreopoulos B."/>
            <person name="Lipzen A."/>
            <person name="Chen C."/>
            <person name="Yanf M."/>
            <person name="Daum C."/>
            <person name="Ng V."/>
            <person name="Clum A."/>
            <person name="Steindorff A."/>
            <person name="Ohm R."/>
            <person name="Martin F."/>
            <person name="Silar P."/>
            <person name="Natvig D."/>
            <person name="Lalanne C."/>
            <person name="Gautier V."/>
            <person name="Ament-Velasquez S.L."/>
            <person name="Kruys A."/>
            <person name="Hutchinson M.I."/>
            <person name="Powell A.J."/>
            <person name="Barry K."/>
            <person name="Miller A.N."/>
            <person name="Grigoriev I.V."/>
            <person name="Debuchy R."/>
            <person name="Gladieux P."/>
            <person name="Thoren M.H."/>
            <person name="Johannesson H."/>
        </authorList>
    </citation>
    <scope>NUCLEOTIDE SEQUENCE</scope>
    <source>
        <strain evidence="4">SMH2532-1</strain>
    </source>
</reference>
<feature type="domain" description="HotDog ACOT-type" evidence="3">
    <location>
        <begin position="50"/>
        <end position="166"/>
    </location>
</feature>
<dbReference type="CDD" id="cd03443">
    <property type="entry name" value="PaaI_thioesterase"/>
    <property type="match status" value="1"/>
</dbReference>
<organism evidence="4 5">
    <name type="scientific">Cercophora newfieldiana</name>
    <dbReference type="NCBI Taxonomy" id="92897"/>
    <lineage>
        <taxon>Eukaryota</taxon>
        <taxon>Fungi</taxon>
        <taxon>Dikarya</taxon>
        <taxon>Ascomycota</taxon>
        <taxon>Pezizomycotina</taxon>
        <taxon>Sordariomycetes</taxon>
        <taxon>Sordariomycetidae</taxon>
        <taxon>Sordariales</taxon>
        <taxon>Lasiosphaeriaceae</taxon>
        <taxon>Cercophora</taxon>
    </lineage>
</organism>
<accession>A0AA40CN94</accession>
<protein>
    <submittedName>
        <fullName evidence="4">HotDog domain-containing protein</fullName>
    </submittedName>
</protein>
<name>A0AA40CN94_9PEZI</name>
<dbReference type="Gene3D" id="3.10.129.10">
    <property type="entry name" value="Hotdog Thioesterase"/>
    <property type="match status" value="1"/>
</dbReference>
<dbReference type="NCBIfam" id="TIGR00369">
    <property type="entry name" value="unchar_dom_1"/>
    <property type="match status" value="1"/>
</dbReference>
<sequence length="166" mass="18179">MATDKDAEFVTGEARARLMFEQTKVLASSGLEYTNPLIPHLSLLSTTLTPTPKCTFLYTVQQAHTNRLNTLHGGCIATLFDYCTSVAVSLVSKPGFWEFVGVSRTLNTTYLRPAEVGAEVEIECEVVAIGRQLAQLRGTMRRRGGGGEVFATCEHGKFNMDARGKM</sequence>
<evidence type="ECO:0000313" key="5">
    <source>
        <dbReference type="Proteomes" id="UP001174936"/>
    </source>
</evidence>
<comment type="similarity">
    <text evidence="1">Belongs to the thioesterase PaaI family.</text>
</comment>
<dbReference type="PANTHER" id="PTHR21660:SF1">
    <property type="entry name" value="ACYL-COENZYME A THIOESTERASE 13"/>
    <property type="match status" value="1"/>
</dbReference>
<dbReference type="Pfam" id="PF03061">
    <property type="entry name" value="4HBT"/>
    <property type="match status" value="1"/>
</dbReference>
<gene>
    <name evidence="4" type="ORF">B0T16DRAFT_186971</name>
</gene>
<dbReference type="InterPro" id="IPR039298">
    <property type="entry name" value="ACOT13"/>
</dbReference>
<comment type="caution">
    <text evidence="4">The sequence shown here is derived from an EMBL/GenBank/DDBJ whole genome shotgun (WGS) entry which is preliminary data.</text>
</comment>
<dbReference type="Proteomes" id="UP001174936">
    <property type="component" value="Unassembled WGS sequence"/>
</dbReference>
<dbReference type="AlphaFoldDB" id="A0AA40CN94"/>
<dbReference type="PROSITE" id="PS51770">
    <property type="entry name" value="HOTDOG_ACOT"/>
    <property type="match status" value="1"/>
</dbReference>
<dbReference type="InterPro" id="IPR006683">
    <property type="entry name" value="Thioestr_dom"/>
</dbReference>
<dbReference type="PANTHER" id="PTHR21660">
    <property type="entry name" value="THIOESTERASE SUPERFAMILY MEMBER-RELATED"/>
    <property type="match status" value="1"/>
</dbReference>
<dbReference type="SUPFAM" id="SSF54637">
    <property type="entry name" value="Thioesterase/thiol ester dehydrase-isomerase"/>
    <property type="match status" value="1"/>
</dbReference>
<keyword evidence="2" id="KW-0378">Hydrolase</keyword>
<dbReference type="InterPro" id="IPR029069">
    <property type="entry name" value="HotDog_dom_sf"/>
</dbReference>
<evidence type="ECO:0000256" key="1">
    <source>
        <dbReference type="ARBA" id="ARBA00008324"/>
    </source>
</evidence>
<dbReference type="GO" id="GO:0047617">
    <property type="term" value="F:fatty acyl-CoA hydrolase activity"/>
    <property type="evidence" value="ECO:0007669"/>
    <property type="project" value="InterPro"/>
</dbReference>
<evidence type="ECO:0000256" key="2">
    <source>
        <dbReference type="ARBA" id="ARBA00022801"/>
    </source>
</evidence>
<dbReference type="InterPro" id="IPR033120">
    <property type="entry name" value="HOTDOG_ACOT"/>
</dbReference>